<evidence type="ECO:0000256" key="2">
    <source>
        <dbReference type="ARBA" id="ARBA00009370"/>
    </source>
</evidence>
<dbReference type="Pfam" id="PF10502">
    <property type="entry name" value="Peptidase_S26"/>
    <property type="match status" value="2"/>
</dbReference>
<evidence type="ECO:0000313" key="4">
    <source>
        <dbReference type="EMBL" id="GLH98695.1"/>
    </source>
</evidence>
<dbReference type="InterPro" id="IPR036286">
    <property type="entry name" value="LexA/Signal_pep-like_sf"/>
</dbReference>
<dbReference type="InterPro" id="IPR000223">
    <property type="entry name" value="Pept_S26A_signal_pept_1"/>
</dbReference>
<dbReference type="RefSeq" id="WP_281897840.1">
    <property type="nucleotide sequence ID" value="NZ_BSDI01000018.1"/>
</dbReference>
<dbReference type="InterPro" id="IPR019533">
    <property type="entry name" value="Peptidase_S26"/>
</dbReference>
<dbReference type="EMBL" id="BSDI01000018">
    <property type="protein sequence ID" value="GLH98695.1"/>
    <property type="molecule type" value="Genomic_DNA"/>
</dbReference>
<dbReference type="PRINTS" id="PR00727">
    <property type="entry name" value="LEADERPTASE"/>
</dbReference>
<feature type="domain" description="Peptidase S26" evidence="3">
    <location>
        <begin position="107"/>
        <end position="143"/>
    </location>
</feature>
<dbReference type="SUPFAM" id="SSF51306">
    <property type="entry name" value="LexA/Signal peptidase"/>
    <property type="match status" value="1"/>
</dbReference>
<dbReference type="Gene3D" id="2.10.109.10">
    <property type="entry name" value="Umud Fragment, subunit A"/>
    <property type="match status" value="1"/>
</dbReference>
<gene>
    <name evidence="4" type="ORF">Pa4123_39700</name>
</gene>
<comment type="subcellular location">
    <subcellularLocation>
        <location evidence="1">Cell membrane</location>
        <topology evidence="1">Single-pass type II membrane protein</topology>
    </subcellularLocation>
</comment>
<feature type="domain" description="Peptidase S26" evidence="3">
    <location>
        <begin position="11"/>
        <end position="99"/>
    </location>
</feature>
<organism evidence="4 5">
    <name type="scientific">Phytohabitans aurantiacus</name>
    <dbReference type="NCBI Taxonomy" id="3016789"/>
    <lineage>
        <taxon>Bacteria</taxon>
        <taxon>Bacillati</taxon>
        <taxon>Actinomycetota</taxon>
        <taxon>Actinomycetes</taxon>
        <taxon>Micromonosporales</taxon>
        <taxon>Micromonosporaceae</taxon>
    </lineage>
</organism>
<keyword evidence="5" id="KW-1185">Reference proteome</keyword>
<comment type="similarity">
    <text evidence="2">Belongs to the peptidase S26 family.</text>
</comment>
<name>A0ABQ5QVW3_9ACTN</name>
<sequence length="147" mass="15832">MNGWMALTAAAVAVAVLALAWWLRRTYVAITVAGLSMSPTLVTGDRVLIRRGAGGLRRGRIVVVARPDRETGWRHNPPVDGLRGTGWYIKRAVALAGDQYPEGVGSGGTVSEGHLVLLGDNPRSFDSKQYGPCPRNQILGVMVRRLS</sequence>
<evidence type="ECO:0000313" key="5">
    <source>
        <dbReference type="Proteomes" id="UP001144280"/>
    </source>
</evidence>
<reference evidence="4" key="1">
    <citation type="submission" date="2022-12" db="EMBL/GenBank/DDBJ databases">
        <title>New Phytohabitans aurantiacus sp. RD004123 nov., an actinomycete isolated from soil.</title>
        <authorList>
            <person name="Triningsih D.W."/>
            <person name="Harunari E."/>
            <person name="Igarashi Y."/>
        </authorList>
    </citation>
    <scope>NUCLEOTIDE SEQUENCE</scope>
    <source>
        <strain evidence="4">RD004123</strain>
    </source>
</reference>
<dbReference type="CDD" id="cd06462">
    <property type="entry name" value="Peptidase_S24_S26"/>
    <property type="match status" value="1"/>
</dbReference>
<dbReference type="PANTHER" id="PTHR43390">
    <property type="entry name" value="SIGNAL PEPTIDASE I"/>
    <property type="match status" value="1"/>
</dbReference>
<dbReference type="PANTHER" id="PTHR43390:SF1">
    <property type="entry name" value="CHLOROPLAST PROCESSING PEPTIDASE"/>
    <property type="match status" value="1"/>
</dbReference>
<evidence type="ECO:0000259" key="3">
    <source>
        <dbReference type="Pfam" id="PF10502"/>
    </source>
</evidence>
<comment type="caution">
    <text evidence="4">The sequence shown here is derived from an EMBL/GenBank/DDBJ whole genome shotgun (WGS) entry which is preliminary data.</text>
</comment>
<dbReference type="Proteomes" id="UP001144280">
    <property type="component" value="Unassembled WGS sequence"/>
</dbReference>
<accession>A0ABQ5QVW3</accession>
<proteinExistence type="inferred from homology"/>
<evidence type="ECO:0000256" key="1">
    <source>
        <dbReference type="ARBA" id="ARBA00004401"/>
    </source>
</evidence>
<protein>
    <recommendedName>
        <fullName evidence="3">Peptidase S26 domain-containing protein</fullName>
    </recommendedName>
</protein>